<evidence type="ECO:0000313" key="4">
    <source>
        <dbReference type="EMBL" id="MBC5580712.1"/>
    </source>
</evidence>
<evidence type="ECO:0000259" key="3">
    <source>
        <dbReference type="PROSITE" id="PS50977"/>
    </source>
</evidence>
<dbReference type="EMBL" id="JACONZ010000001">
    <property type="protein sequence ID" value="MBC5580712.1"/>
    <property type="molecule type" value="Genomic_DNA"/>
</dbReference>
<dbReference type="Gene3D" id="1.10.357.10">
    <property type="entry name" value="Tetracycline Repressor, domain 2"/>
    <property type="match status" value="1"/>
</dbReference>
<dbReference type="InterPro" id="IPR050624">
    <property type="entry name" value="HTH-type_Tx_Regulator"/>
</dbReference>
<dbReference type="SUPFAM" id="SSF46689">
    <property type="entry name" value="Homeodomain-like"/>
    <property type="match status" value="1"/>
</dbReference>
<name>A0A923IE05_9FIRM</name>
<sequence length="195" mass="22537">MQKQPEVTAATRKKIIDAFWTLYKEKPIDKISIAEISRITGNNRGTFYHYFKDVYAVLDRIEDDLMNQVTAEVKEILSDHLFEEAARDINALYSITIPIFKKHGEKIFTLLGKNGDPKFTSRFRESSRALLIQFWNLSDQTEHLDYLIEYTYSVMIGLMAKWYENGNDLTDDEFFKMAQGLAANGVLGYLKKQAG</sequence>
<dbReference type="InterPro" id="IPR009057">
    <property type="entry name" value="Homeodomain-like_sf"/>
</dbReference>
<evidence type="ECO:0000313" key="5">
    <source>
        <dbReference type="Proteomes" id="UP000659630"/>
    </source>
</evidence>
<dbReference type="InterPro" id="IPR001647">
    <property type="entry name" value="HTH_TetR"/>
</dbReference>
<dbReference type="RefSeq" id="WP_186887047.1">
    <property type="nucleotide sequence ID" value="NZ_JACONZ010000001.1"/>
</dbReference>
<dbReference type="PANTHER" id="PTHR43479:SF11">
    <property type="entry name" value="ACREF_ENVCD OPERON REPRESSOR-RELATED"/>
    <property type="match status" value="1"/>
</dbReference>
<evidence type="ECO:0000256" key="2">
    <source>
        <dbReference type="PROSITE-ProRule" id="PRU00335"/>
    </source>
</evidence>
<keyword evidence="5" id="KW-1185">Reference proteome</keyword>
<dbReference type="Pfam" id="PF00440">
    <property type="entry name" value="TetR_N"/>
    <property type="match status" value="1"/>
</dbReference>
<accession>A0A923IE05</accession>
<evidence type="ECO:0000256" key="1">
    <source>
        <dbReference type="ARBA" id="ARBA00023125"/>
    </source>
</evidence>
<proteinExistence type="predicted"/>
<protein>
    <submittedName>
        <fullName evidence="4">TetR/AcrR family transcriptional regulator</fullName>
    </submittedName>
</protein>
<feature type="domain" description="HTH tetR-type" evidence="3">
    <location>
        <begin position="9"/>
        <end position="69"/>
    </location>
</feature>
<dbReference type="PANTHER" id="PTHR43479">
    <property type="entry name" value="ACREF/ENVCD OPERON REPRESSOR-RELATED"/>
    <property type="match status" value="1"/>
</dbReference>
<dbReference type="Pfam" id="PF14278">
    <property type="entry name" value="TetR_C_8"/>
    <property type="match status" value="1"/>
</dbReference>
<keyword evidence="1 2" id="KW-0238">DNA-binding</keyword>
<feature type="DNA-binding region" description="H-T-H motif" evidence="2">
    <location>
        <begin position="32"/>
        <end position="51"/>
    </location>
</feature>
<gene>
    <name evidence="4" type="ORF">H8S23_04270</name>
</gene>
<reference evidence="4" key="1">
    <citation type="submission" date="2020-08" db="EMBL/GenBank/DDBJ databases">
        <title>Genome public.</title>
        <authorList>
            <person name="Liu C."/>
            <person name="Sun Q."/>
        </authorList>
    </citation>
    <scope>NUCLEOTIDE SEQUENCE</scope>
    <source>
        <strain evidence="4">BX8</strain>
    </source>
</reference>
<dbReference type="GO" id="GO:0003677">
    <property type="term" value="F:DNA binding"/>
    <property type="evidence" value="ECO:0007669"/>
    <property type="project" value="UniProtKB-UniRule"/>
</dbReference>
<organism evidence="4 5">
    <name type="scientific">Anaerofilum hominis</name>
    <dbReference type="NCBI Taxonomy" id="2763016"/>
    <lineage>
        <taxon>Bacteria</taxon>
        <taxon>Bacillati</taxon>
        <taxon>Bacillota</taxon>
        <taxon>Clostridia</taxon>
        <taxon>Eubacteriales</taxon>
        <taxon>Oscillospiraceae</taxon>
        <taxon>Anaerofilum</taxon>
    </lineage>
</organism>
<dbReference type="Proteomes" id="UP000659630">
    <property type="component" value="Unassembled WGS sequence"/>
</dbReference>
<dbReference type="PROSITE" id="PS50977">
    <property type="entry name" value="HTH_TETR_2"/>
    <property type="match status" value="1"/>
</dbReference>
<comment type="caution">
    <text evidence="4">The sequence shown here is derived from an EMBL/GenBank/DDBJ whole genome shotgun (WGS) entry which is preliminary data.</text>
</comment>
<dbReference type="InterPro" id="IPR039532">
    <property type="entry name" value="TetR_C_Firmicutes"/>
</dbReference>
<dbReference type="AlphaFoldDB" id="A0A923IE05"/>